<accession>A0AAU9IUX6</accession>
<organism evidence="1 2">
    <name type="scientific">Blepharisma stoltei</name>
    <dbReference type="NCBI Taxonomy" id="1481888"/>
    <lineage>
        <taxon>Eukaryota</taxon>
        <taxon>Sar</taxon>
        <taxon>Alveolata</taxon>
        <taxon>Ciliophora</taxon>
        <taxon>Postciliodesmatophora</taxon>
        <taxon>Heterotrichea</taxon>
        <taxon>Heterotrichida</taxon>
        <taxon>Blepharismidae</taxon>
        <taxon>Blepharisma</taxon>
    </lineage>
</organism>
<reference evidence="1" key="1">
    <citation type="submission" date="2021-09" db="EMBL/GenBank/DDBJ databases">
        <authorList>
            <consortium name="AG Swart"/>
            <person name="Singh M."/>
            <person name="Singh A."/>
            <person name="Seah K."/>
            <person name="Emmerich C."/>
        </authorList>
    </citation>
    <scope>NUCLEOTIDE SEQUENCE</scope>
    <source>
        <strain evidence="1">ATCC30299</strain>
    </source>
</reference>
<dbReference type="EMBL" id="CAJZBQ010000014">
    <property type="protein sequence ID" value="CAG9315535.1"/>
    <property type="molecule type" value="Genomic_DNA"/>
</dbReference>
<sequence length="373" mass="42635">MNYHYLALLGLAFAITYPTLLTLHPQVAKSTLSELDSTPYGNLLLNTIDLQLSASKSLSSSEDLLSQIESMLTSYLKTSKSLYSKHDEMCKRHYDSYLAIIDKAQANIENSQKRINVIIPLLGDAATYVPEKEQEVEQAKRWSETAWEEVDKEKIRFAEREHSYEISIEGCDKALGLIETLQSNPSFTLGESSKIASSLLQVSKSFDENSKEELSPLIKVLIELSVTHENISNPNNLEKISELLKDLKKDFEDSMALNKENHEKAIKGAIAYADEKRYTYQNLNRQDNIILDNQVKLQQEMYNEQLKIDAETRTRENAEKKLELLEQWCQAEDSKAKLQEKSIESELEICLNLKEISSQLEADTTNFLNNRVR</sequence>
<evidence type="ECO:0000313" key="1">
    <source>
        <dbReference type="EMBL" id="CAG9315535.1"/>
    </source>
</evidence>
<protein>
    <submittedName>
        <fullName evidence="1">Uncharacterized protein</fullName>
    </submittedName>
</protein>
<gene>
    <name evidence="1" type="ORF">BSTOLATCC_MIC14290</name>
</gene>
<evidence type="ECO:0000313" key="2">
    <source>
        <dbReference type="Proteomes" id="UP001162131"/>
    </source>
</evidence>
<proteinExistence type="predicted"/>
<comment type="caution">
    <text evidence="1">The sequence shown here is derived from an EMBL/GenBank/DDBJ whole genome shotgun (WGS) entry which is preliminary data.</text>
</comment>
<keyword evidence="2" id="KW-1185">Reference proteome</keyword>
<dbReference type="Proteomes" id="UP001162131">
    <property type="component" value="Unassembled WGS sequence"/>
</dbReference>
<dbReference type="AlphaFoldDB" id="A0AAU9IUX6"/>
<name>A0AAU9IUX6_9CILI</name>